<dbReference type="AlphaFoldDB" id="U2XQM1"/>
<proteinExistence type="predicted"/>
<evidence type="ECO:0000313" key="3">
    <source>
        <dbReference type="Proteomes" id="UP000016762"/>
    </source>
</evidence>
<keyword evidence="1" id="KW-1133">Transmembrane helix</keyword>
<organism evidence="2 3">
    <name type="scientific">Candidatus Micropelagius thuwalensis</name>
    <dbReference type="NCBI Taxonomy" id="1397666"/>
    <lineage>
        <taxon>Bacteria</taxon>
        <taxon>Pseudomonadati</taxon>
        <taxon>Pseudomonadota</taxon>
        <taxon>Alphaproteobacteria</taxon>
        <taxon>PS1 clade</taxon>
        <taxon>Candidatus Micropelagius</taxon>
    </lineage>
</organism>
<keyword evidence="1" id="KW-0472">Membrane</keyword>
<keyword evidence="3" id="KW-1185">Reference proteome</keyword>
<dbReference type="EC" id="4.3.1.3" evidence="2"/>
<dbReference type="NCBIfam" id="TIGR02532">
    <property type="entry name" value="IV_pilin_GFxxxE"/>
    <property type="match status" value="1"/>
</dbReference>
<dbReference type="EMBL" id="AWXE01000001">
    <property type="protein sequence ID" value="ERL47422.1"/>
    <property type="molecule type" value="Genomic_DNA"/>
</dbReference>
<evidence type="ECO:0000313" key="2">
    <source>
        <dbReference type="EMBL" id="ERL47422.1"/>
    </source>
</evidence>
<dbReference type="InterPro" id="IPR045584">
    <property type="entry name" value="Pilin-like"/>
</dbReference>
<dbReference type="Gene3D" id="3.30.700.10">
    <property type="entry name" value="Glycoprotein, Type 4 Pilin"/>
    <property type="match status" value="1"/>
</dbReference>
<protein>
    <submittedName>
        <fullName evidence="2">TonB system transport protein ExbB2</fullName>
        <ecNumber evidence="2">4.3.1.3</ecNumber>
    </submittedName>
</protein>
<dbReference type="OrthoDB" id="9855237at2"/>
<gene>
    <name evidence="2" type="primary">exbB2</name>
    <name evidence="2" type="ORF">RS24_00361</name>
</gene>
<dbReference type="InterPro" id="IPR012902">
    <property type="entry name" value="N_methyl_site"/>
</dbReference>
<dbReference type="Proteomes" id="UP000016762">
    <property type="component" value="Unassembled WGS sequence"/>
</dbReference>
<dbReference type="STRING" id="1397666.RS24_00361"/>
<comment type="caution">
    <text evidence="2">The sequence shown here is derived from an EMBL/GenBank/DDBJ whole genome shotgun (WGS) entry which is preliminary data.</text>
</comment>
<dbReference type="SUPFAM" id="SSF54523">
    <property type="entry name" value="Pili subunits"/>
    <property type="match status" value="1"/>
</dbReference>
<dbReference type="RefSeq" id="WP_021776440.1">
    <property type="nucleotide sequence ID" value="NZ_AWXE01000001.1"/>
</dbReference>
<sequence>MRDGFSLIELLVVIAILGIIAAVGLTVYNDFLDEAKREATFASDDRINRSIDQDYISLSNDLSGTTDIVGETNINSSSNCYDYLKASVVGINASFENAYNKDIPYAVNLHVSGTTTLREGQLGLQCANVCSTFSDSSYFFMRCTCTDGDCELDNFTFGDADAADYTSESSTPSNPTDLFLDSDDDGTISTGDPILVGPDIPDGYCPVPQTTFSDATVSPIC</sequence>
<evidence type="ECO:0000256" key="1">
    <source>
        <dbReference type="SAM" id="Phobius"/>
    </source>
</evidence>
<dbReference type="Pfam" id="PF07963">
    <property type="entry name" value="N_methyl"/>
    <property type="match status" value="1"/>
</dbReference>
<dbReference type="GO" id="GO:0004397">
    <property type="term" value="F:histidine ammonia-lyase activity"/>
    <property type="evidence" value="ECO:0007669"/>
    <property type="project" value="UniProtKB-EC"/>
</dbReference>
<keyword evidence="1" id="KW-0812">Transmembrane</keyword>
<name>U2XQM1_9PROT</name>
<keyword evidence="2" id="KW-0456">Lyase</keyword>
<accession>U2XQM1</accession>
<reference evidence="2 3" key="1">
    <citation type="journal article" date="2014" name="FEMS Microbiol. Ecol.">
        <title>Genomic differentiation among two strains of the PS1 clade isolated from geographically separated marine habitats.</title>
        <authorList>
            <person name="Jimenez-Infante F."/>
            <person name="Ngugi D.K."/>
            <person name="Alam I."/>
            <person name="Rashid M."/>
            <person name="Baalawi W."/>
            <person name="Kamau A.A."/>
            <person name="Bajic V.B."/>
            <person name="Stingl U."/>
        </authorList>
    </citation>
    <scope>NUCLEOTIDE SEQUENCE [LARGE SCALE GENOMIC DNA]</scope>
    <source>
        <strain evidence="2 3">RS24</strain>
    </source>
</reference>
<feature type="transmembrane region" description="Helical" evidence="1">
    <location>
        <begin position="7"/>
        <end position="28"/>
    </location>
</feature>